<dbReference type="OrthoDB" id="965683at2"/>
<dbReference type="AlphaFoldDB" id="A0A5C8K6S4"/>
<evidence type="ECO:0000313" key="3">
    <source>
        <dbReference type="Proteomes" id="UP000321926"/>
    </source>
</evidence>
<keyword evidence="3" id="KW-1185">Reference proteome</keyword>
<name>A0A5C8K6S4_9BACT</name>
<dbReference type="Gene3D" id="2.40.160.20">
    <property type="match status" value="1"/>
</dbReference>
<keyword evidence="1" id="KW-0732">Signal</keyword>
<gene>
    <name evidence="2" type="ORF">FVR03_12490</name>
</gene>
<dbReference type="EMBL" id="VRTY01000043">
    <property type="protein sequence ID" value="TXK45349.1"/>
    <property type="molecule type" value="Genomic_DNA"/>
</dbReference>
<evidence type="ECO:0000313" key="2">
    <source>
        <dbReference type="EMBL" id="TXK45349.1"/>
    </source>
</evidence>
<feature type="chain" id="PRO_5023126099" description="Porin family protein" evidence="1">
    <location>
        <begin position="21"/>
        <end position="217"/>
    </location>
</feature>
<proteinExistence type="predicted"/>
<comment type="caution">
    <text evidence="2">The sequence shown here is derived from an EMBL/GenBank/DDBJ whole genome shotgun (WGS) entry which is preliminary data.</text>
</comment>
<reference evidence="2 3" key="1">
    <citation type="submission" date="2019-08" db="EMBL/GenBank/DDBJ databases">
        <authorList>
            <person name="Shi S."/>
        </authorList>
    </citation>
    <scope>NUCLEOTIDE SEQUENCE [LARGE SCALE GENOMIC DNA]</scope>
    <source>
        <strain evidence="2 3">GY10130</strain>
    </source>
</reference>
<organism evidence="2 3">
    <name type="scientific">Pontibacter qinzhouensis</name>
    <dbReference type="NCBI Taxonomy" id="2603253"/>
    <lineage>
        <taxon>Bacteria</taxon>
        <taxon>Pseudomonadati</taxon>
        <taxon>Bacteroidota</taxon>
        <taxon>Cytophagia</taxon>
        <taxon>Cytophagales</taxon>
        <taxon>Hymenobacteraceae</taxon>
        <taxon>Pontibacter</taxon>
    </lineage>
</organism>
<dbReference type="Proteomes" id="UP000321926">
    <property type="component" value="Unassembled WGS sequence"/>
</dbReference>
<dbReference type="RefSeq" id="WP_147922085.1">
    <property type="nucleotide sequence ID" value="NZ_VRTY01000043.1"/>
</dbReference>
<feature type="signal peptide" evidence="1">
    <location>
        <begin position="1"/>
        <end position="20"/>
    </location>
</feature>
<evidence type="ECO:0008006" key="4">
    <source>
        <dbReference type="Google" id="ProtNLM"/>
    </source>
</evidence>
<sequence>MKIKVSLAALLLAVTFGAQAQDGGSNLKATAGSTTAEVGINLNNGTFLQRGQIKLRRFATDEMAYRLGVGVSHNAEKIDDDANRSNTSVSIAPGVEKHFAGTNRLSPYVGAELPISFSGARYEDDNVVVRGANSRSGSPSERGAFGLGLNVVAGMDFYIAQNFFTGFEFGAGFGYRKDRDVKVEYKSSGPSDQTIDGYHSTSFNVFSTGGIRIGYAF</sequence>
<accession>A0A5C8K6S4</accession>
<protein>
    <recommendedName>
        <fullName evidence="4">Porin family protein</fullName>
    </recommendedName>
</protein>
<evidence type="ECO:0000256" key="1">
    <source>
        <dbReference type="SAM" id="SignalP"/>
    </source>
</evidence>